<dbReference type="EMBL" id="CP022474">
    <property type="protein sequence ID" value="ASN59562.1"/>
    <property type="molecule type" value="Genomic_DNA"/>
</dbReference>
<dbReference type="EMBL" id="CP031003">
    <property type="protein sequence ID" value="AXN35323.1"/>
    <property type="molecule type" value="Genomic_DNA"/>
</dbReference>
<evidence type="ECO:0000313" key="2">
    <source>
        <dbReference type="EMBL" id="AXN35323.1"/>
    </source>
</evidence>
<dbReference type="STRING" id="28038.BCY75_04510"/>
<dbReference type="AlphaFoldDB" id="A0A0B2XEV3"/>
<name>A0A0B2XEV3_LATCU</name>
<reference evidence="2 4" key="2">
    <citation type="submission" date="2018-07" db="EMBL/GenBank/DDBJ databases">
        <title>Lactobacillus curvatus genome sequence.</title>
        <authorList>
            <person name="Prechtl R."/>
        </authorList>
    </citation>
    <scope>NUCLEOTIDE SEQUENCE [LARGE SCALE GENOMIC DNA]</scope>
    <source>
        <strain evidence="2 4">TMW 1.1928</strain>
    </source>
</reference>
<evidence type="ECO:0000313" key="4">
    <source>
        <dbReference type="Proteomes" id="UP000257607"/>
    </source>
</evidence>
<proteinExistence type="predicted"/>
<dbReference type="RefSeq" id="WP_039098235.1">
    <property type="nucleotide sequence ID" value="NZ_CABIVZ010000005.1"/>
</dbReference>
<protein>
    <submittedName>
        <fullName evidence="1">DUF4828 domain-containing protein</fullName>
    </submittedName>
</protein>
<dbReference type="Pfam" id="PF16110">
    <property type="entry name" value="DUF4828"/>
    <property type="match status" value="1"/>
</dbReference>
<sequence length="114" mass="13460">MRFFKFQKPQAILNQTIHQYQQKVRTTQASKVATFYAGHWSFNDNQTRKKHTLEITPNLLVQIDHKPLSGQVISLTENELVFLDHYGYQLKITCENQRPVSIYDEAEDMDYPIE</sequence>
<evidence type="ECO:0000313" key="1">
    <source>
        <dbReference type="EMBL" id="ASN59562.1"/>
    </source>
</evidence>
<evidence type="ECO:0000313" key="3">
    <source>
        <dbReference type="Proteomes" id="UP000199749"/>
    </source>
</evidence>
<reference evidence="1 3" key="1">
    <citation type="submission" date="2017-07" db="EMBL/GenBank/DDBJ databases">
        <title>Lactobacillus curvatus MRS6 whole genome.</title>
        <authorList>
            <person name="Jans C."/>
            <person name="Lagler S."/>
            <person name="Lacroix C."/>
            <person name="Meile L."/>
            <person name="Stevens M.J.A."/>
        </authorList>
    </citation>
    <scope>NUCLEOTIDE SEQUENCE [LARGE SCALE GENOMIC DNA]</scope>
    <source>
        <strain evidence="1 3">MRS6</strain>
    </source>
</reference>
<organism evidence="1 3">
    <name type="scientific">Latilactobacillus curvatus</name>
    <name type="common">Lactobacillus curvatus</name>
    <dbReference type="NCBI Taxonomy" id="28038"/>
    <lineage>
        <taxon>Bacteria</taxon>
        <taxon>Bacillati</taxon>
        <taxon>Bacillota</taxon>
        <taxon>Bacilli</taxon>
        <taxon>Lactobacillales</taxon>
        <taxon>Lactobacillaceae</taxon>
        <taxon>Latilactobacillus</taxon>
    </lineage>
</organism>
<accession>A0A0B2XEV3</accession>
<dbReference type="Proteomes" id="UP000257607">
    <property type="component" value="Chromosome"/>
</dbReference>
<dbReference type="Proteomes" id="UP000199749">
    <property type="component" value="Chromosome"/>
</dbReference>
<gene>
    <name evidence="1" type="ORF">CG419_02530</name>
    <name evidence="2" type="ORF">DT351_02680</name>
</gene>
<dbReference type="InterPro" id="IPR032254">
    <property type="entry name" value="DUF4828"/>
</dbReference>